<dbReference type="PANTHER" id="PTHR46630:SF1">
    <property type="entry name" value="TETRATRICOPEPTIDE REPEAT PROTEIN 29"/>
    <property type="match status" value="1"/>
</dbReference>
<keyword evidence="8" id="KW-1185">Reference proteome</keyword>
<keyword evidence="4 6" id="KW-0802">TPR repeat</keyword>
<reference evidence="7 8" key="1">
    <citation type="submission" date="2012-09" db="EMBL/GenBank/DDBJ databases">
        <title>Genome Sequence of Bacillus sp. DW5-4.</title>
        <authorList>
            <person name="Lai Q."/>
            <person name="Liu Y."/>
            <person name="Shao Z."/>
        </authorList>
    </citation>
    <scope>NUCLEOTIDE SEQUENCE [LARGE SCALE GENOMIC DNA]</scope>
    <source>
        <strain evidence="7 8">DW5-4</strain>
    </source>
</reference>
<comment type="similarity">
    <text evidence="5">Belongs to the Rap family.</text>
</comment>
<dbReference type="Gene3D" id="1.25.40.10">
    <property type="entry name" value="Tetratricopeptide repeat domain"/>
    <property type="match status" value="1"/>
</dbReference>
<dbReference type="OrthoDB" id="2775585at2"/>
<name>A0A081LCN8_9BACI</name>
<dbReference type="InterPro" id="IPR011990">
    <property type="entry name" value="TPR-like_helical_dom_sf"/>
</dbReference>
<dbReference type="EMBL" id="JOTP01000005">
    <property type="protein sequence ID" value="KEP27014.1"/>
    <property type="molecule type" value="Genomic_DNA"/>
</dbReference>
<feature type="repeat" description="TPR" evidence="6">
    <location>
        <begin position="217"/>
        <end position="250"/>
    </location>
</feature>
<proteinExistence type="inferred from homology"/>
<keyword evidence="3" id="KW-0677">Repeat</keyword>
<evidence type="ECO:0000256" key="3">
    <source>
        <dbReference type="ARBA" id="ARBA00022737"/>
    </source>
</evidence>
<comment type="subcellular location">
    <subcellularLocation>
        <location evidence="1">Cytoplasm</location>
    </subcellularLocation>
</comment>
<dbReference type="RefSeq" id="WP_034319412.1">
    <property type="nucleotide sequence ID" value="NZ_JOTP01000005.1"/>
</dbReference>
<dbReference type="InterPro" id="IPR051476">
    <property type="entry name" value="Bac_ResReg_Asp_Phosphatase"/>
</dbReference>
<dbReference type="PROSITE" id="PS50005">
    <property type="entry name" value="TPR"/>
    <property type="match status" value="1"/>
</dbReference>
<dbReference type="SUPFAM" id="SSF48452">
    <property type="entry name" value="TPR-like"/>
    <property type="match status" value="1"/>
</dbReference>
<accession>A0A081LCN8</accession>
<comment type="caution">
    <text evidence="7">The sequence shown here is derived from an EMBL/GenBank/DDBJ whole genome shotgun (WGS) entry which is preliminary data.</text>
</comment>
<evidence type="ECO:0000313" key="7">
    <source>
        <dbReference type="EMBL" id="KEP27014.1"/>
    </source>
</evidence>
<keyword evidence="2" id="KW-0963">Cytoplasm</keyword>
<evidence type="ECO:0000256" key="6">
    <source>
        <dbReference type="PROSITE-ProRule" id="PRU00339"/>
    </source>
</evidence>
<evidence type="ECO:0000313" key="8">
    <source>
        <dbReference type="Proteomes" id="UP000028091"/>
    </source>
</evidence>
<dbReference type="PANTHER" id="PTHR46630">
    <property type="entry name" value="TETRATRICOPEPTIDE REPEAT PROTEIN 29"/>
    <property type="match status" value="1"/>
</dbReference>
<dbReference type="Pfam" id="PF13181">
    <property type="entry name" value="TPR_8"/>
    <property type="match status" value="1"/>
</dbReference>
<dbReference type="Pfam" id="PF18801">
    <property type="entry name" value="RapH_N"/>
    <property type="match status" value="1"/>
</dbReference>
<evidence type="ECO:0000256" key="5">
    <source>
        <dbReference type="ARBA" id="ARBA00038253"/>
    </source>
</evidence>
<dbReference type="Proteomes" id="UP000028091">
    <property type="component" value="Unassembled WGS sequence"/>
</dbReference>
<dbReference type="AlphaFoldDB" id="A0A081LCN8"/>
<sequence>MGKVLSSHVGMKINEWYRMIRQFSVPDAEILKAEVEAEIERMEEDQHLLIYYQLMCFRHQIMLDYIHPSKYQPFSVSNLVDKIENSNHELSDMLHYYHAFFRGMHEFSQKEYLEAVKYYRVAEKQLSMVFDDIEQAEFHFKVAEAYYIMKQTHVSMHHILKALEIYDQHDAYAIRIIQCLFVISGNYQDLKRKDRALPHLKKAKQLASQIDHPRIYSSALYNLGKCYGELGYLKEAERYLTESADLARKEVLPTLPHTLYTLAKLLFRQNEQAHALRILEDGKLAAKKHEDQLFCHMFEYLDALYVQGINEEQLQKTIDYLEKLSLYSYIEDISLEIATALEASQQYQKSNQYYQKLLWAQNQIQEGECLYEF</sequence>
<dbReference type="InterPro" id="IPR019734">
    <property type="entry name" value="TPR_rpt"/>
</dbReference>
<protein>
    <submittedName>
        <fullName evidence="7">Aspartate phosphatase</fullName>
    </submittedName>
</protein>
<evidence type="ECO:0000256" key="4">
    <source>
        <dbReference type="ARBA" id="ARBA00022803"/>
    </source>
</evidence>
<dbReference type="SMART" id="SM00028">
    <property type="entry name" value="TPR"/>
    <property type="match status" value="3"/>
</dbReference>
<evidence type="ECO:0000256" key="2">
    <source>
        <dbReference type="ARBA" id="ARBA00022490"/>
    </source>
</evidence>
<evidence type="ECO:0000256" key="1">
    <source>
        <dbReference type="ARBA" id="ARBA00004496"/>
    </source>
</evidence>
<dbReference type="eggNOG" id="COG0457">
    <property type="taxonomic scope" value="Bacteria"/>
</dbReference>
<organism evidence="7 8">
    <name type="scientific">Bacillus zhangzhouensis</name>
    <dbReference type="NCBI Taxonomy" id="1178540"/>
    <lineage>
        <taxon>Bacteria</taxon>
        <taxon>Bacillati</taxon>
        <taxon>Bacillota</taxon>
        <taxon>Bacilli</taxon>
        <taxon>Bacillales</taxon>
        <taxon>Bacillaceae</taxon>
        <taxon>Bacillus</taxon>
    </lineage>
</organism>
<gene>
    <name evidence="7" type="ORF">BA70_15115</name>
</gene>
<dbReference type="GO" id="GO:0005737">
    <property type="term" value="C:cytoplasm"/>
    <property type="evidence" value="ECO:0007669"/>
    <property type="project" value="UniProtKB-SubCell"/>
</dbReference>